<reference evidence="1" key="1">
    <citation type="journal article" date="2020" name="Stud. Mycol.">
        <title>101 Dothideomycetes genomes: a test case for predicting lifestyles and emergence of pathogens.</title>
        <authorList>
            <person name="Haridas S."/>
            <person name="Albert R."/>
            <person name="Binder M."/>
            <person name="Bloem J."/>
            <person name="Labutti K."/>
            <person name="Salamov A."/>
            <person name="Andreopoulos B."/>
            <person name="Baker S."/>
            <person name="Barry K."/>
            <person name="Bills G."/>
            <person name="Bluhm B."/>
            <person name="Cannon C."/>
            <person name="Castanera R."/>
            <person name="Culley D."/>
            <person name="Daum C."/>
            <person name="Ezra D."/>
            <person name="Gonzalez J."/>
            <person name="Henrissat B."/>
            <person name="Kuo A."/>
            <person name="Liang C."/>
            <person name="Lipzen A."/>
            <person name="Lutzoni F."/>
            <person name="Magnuson J."/>
            <person name="Mondo S."/>
            <person name="Nolan M."/>
            <person name="Ohm R."/>
            <person name="Pangilinan J."/>
            <person name="Park H.-J."/>
            <person name="Ramirez L."/>
            <person name="Alfaro M."/>
            <person name="Sun H."/>
            <person name="Tritt A."/>
            <person name="Yoshinaga Y."/>
            <person name="Zwiers L.-H."/>
            <person name="Turgeon B."/>
            <person name="Goodwin S."/>
            <person name="Spatafora J."/>
            <person name="Crous P."/>
            <person name="Grigoriev I."/>
        </authorList>
    </citation>
    <scope>NUCLEOTIDE SEQUENCE</scope>
    <source>
        <strain evidence="1">CBS 525.71</strain>
    </source>
</reference>
<gene>
    <name evidence="1" type="ORF">BU25DRAFT_483102</name>
</gene>
<protein>
    <submittedName>
        <fullName evidence="1">Uncharacterized protein</fullName>
    </submittedName>
</protein>
<evidence type="ECO:0000313" key="2">
    <source>
        <dbReference type="Proteomes" id="UP000799754"/>
    </source>
</evidence>
<sequence>MPVEHSLPFERSLFIVTPNAIHLHSQTGAKIIFECESTDGIINARVAANNSSLLAVTDSQIVVLHDTTRIRVKKHKLKGGDATPRLLLFSPDSRTLFFTTTLNTSIQAYSLPTGDLLPSFHSHPSPPNVVAISNDGDVLLSASPSPPTILLQNRRWAGLAAVNFKPTDTSSALTCAAFQAFDGTPQSSYIQFVLGFKDGILAMYKVFLPSLSQSRHAPHADQILDFQLQPVRVGAMSKLHKAAMGGVTAAAFIPGYKSRVVSIGHDGRCRLVDFEATSLSVTTSESITSRGRRDCAVPFQGDAADEQETAYEGVETLVAVGTQAGKVLVFNVLGLMLHEIVMNVPITSVEWIGDMSAPSVLPVRNTPLSPEPGPVIKALMEVVGEIEIDQSQRTVEEKRPSEQPDDLHHRVSIERPTVSFSDKAQERTPDRSAGRLPNVSQASSSGSRWMGQWPRTNISARSQIETTKPGSLSTSSQPFSNKNSTGRPGNSNISIREARRWPQIKHIPVVASLRARRARVSKPSSHSSRRLGSSDQDFFTPPSTRHPSTREDKGKGKTAKSMHNQGAFVVSEKRHKPLRISSGDSSSLSEHVQSNKRDRQVARSTGRLDSGRAEKSRPTAAATSDSLLAMPSTEMEGSRWPSVSRSLYSQPASNMVQNRPTIKGDVEEQSGSSSRKRKLLDISPAPTAEASSSHDLSSSLYSRPKSRVFRGHSKALDGGADAATPILRSPICGSRKSFSFDAGLHDLEALAEQRYTDVKRAGVWTGGKREEISRLCDDNAALKRQISDFRHEFRMLKDVLLQAESHWRWQECVS</sequence>
<comment type="caution">
    <text evidence="1">The sequence shown here is derived from an EMBL/GenBank/DDBJ whole genome shotgun (WGS) entry which is preliminary data.</text>
</comment>
<accession>A0ACB6RJG1</accession>
<dbReference type="Proteomes" id="UP000799754">
    <property type="component" value="Unassembled WGS sequence"/>
</dbReference>
<organism evidence="1 2">
    <name type="scientific">Macroventuria anomochaeta</name>
    <dbReference type="NCBI Taxonomy" id="301207"/>
    <lineage>
        <taxon>Eukaryota</taxon>
        <taxon>Fungi</taxon>
        <taxon>Dikarya</taxon>
        <taxon>Ascomycota</taxon>
        <taxon>Pezizomycotina</taxon>
        <taxon>Dothideomycetes</taxon>
        <taxon>Pleosporomycetidae</taxon>
        <taxon>Pleosporales</taxon>
        <taxon>Pleosporineae</taxon>
        <taxon>Didymellaceae</taxon>
        <taxon>Macroventuria</taxon>
    </lineage>
</organism>
<keyword evidence="2" id="KW-1185">Reference proteome</keyword>
<proteinExistence type="predicted"/>
<evidence type="ECO:0000313" key="1">
    <source>
        <dbReference type="EMBL" id="KAF2621299.1"/>
    </source>
</evidence>
<name>A0ACB6RJG1_9PLEO</name>
<dbReference type="EMBL" id="MU006757">
    <property type="protein sequence ID" value="KAF2621299.1"/>
    <property type="molecule type" value="Genomic_DNA"/>
</dbReference>